<dbReference type="SUPFAM" id="SSF54292">
    <property type="entry name" value="2Fe-2S ferredoxin-like"/>
    <property type="match status" value="1"/>
</dbReference>
<dbReference type="SUPFAM" id="SSF52343">
    <property type="entry name" value="Ferredoxin reductase-like, C-terminal NADP-linked domain"/>
    <property type="match status" value="1"/>
</dbReference>
<dbReference type="InterPro" id="IPR005302">
    <property type="entry name" value="MoCF_Sase_C"/>
</dbReference>
<dbReference type="EMBL" id="BMJG01000006">
    <property type="protein sequence ID" value="GGC38981.1"/>
    <property type="molecule type" value="Genomic_DNA"/>
</dbReference>
<evidence type="ECO:0000259" key="3">
    <source>
        <dbReference type="PROSITE" id="PS51085"/>
    </source>
</evidence>
<dbReference type="Pfam" id="PF03473">
    <property type="entry name" value="MOSC"/>
    <property type="match status" value="1"/>
</dbReference>
<dbReference type="InterPro" id="IPR001041">
    <property type="entry name" value="2Fe-2S_ferredoxin-type"/>
</dbReference>
<dbReference type="InterPro" id="IPR039261">
    <property type="entry name" value="FNR_nucleotide-bd"/>
</dbReference>
<feature type="region of interest" description="Disordered" evidence="2">
    <location>
        <begin position="85"/>
        <end position="104"/>
    </location>
</feature>
<dbReference type="Proteomes" id="UP000632322">
    <property type="component" value="Unassembled WGS sequence"/>
</dbReference>
<dbReference type="PROSITE" id="PS51085">
    <property type="entry name" value="2FE2S_FER_2"/>
    <property type="match status" value="1"/>
</dbReference>
<feature type="domain" description="2Fe-2S ferredoxin-type" evidence="3">
    <location>
        <begin position="561"/>
        <end position="643"/>
    </location>
</feature>
<evidence type="ECO:0000259" key="4">
    <source>
        <dbReference type="PROSITE" id="PS51340"/>
    </source>
</evidence>
<dbReference type="PANTHER" id="PTHR47354:SF5">
    <property type="entry name" value="PROTEIN RFBI"/>
    <property type="match status" value="1"/>
</dbReference>
<dbReference type="Gene3D" id="2.40.30.10">
    <property type="entry name" value="Translation factors"/>
    <property type="match status" value="1"/>
</dbReference>
<dbReference type="PROSITE" id="PS51384">
    <property type="entry name" value="FAD_FR"/>
    <property type="match status" value="1"/>
</dbReference>
<sequence>MFSGSYNRIMRAARLFRFPVKGFPAEELTEARVVKDRGIRGDRIAAFTNGSLDVPADAWHSYSAFTVLKNDTDLQKWQVATTLPEAVGAESAPGPDPDGRSAPAEAVDDISATVTLTAPTGESTTFSTDDEEGRAASAMFLSERIPPQGTFPRGLAVADQGMFDSQRSGISLINPATVAAIADTDEGRAALGLSAEAAGRTAVDSADTDDPVTPTAELDPLRFRGNILVDGLAPFEEFALIGSIIRLGGVRLAIRSTIERCPATTVNPTTTEVDVNVPRLLNSACGHLHCGIYGQILETGDVAAGDEITVEGPAPRELVKVARTPRFMTVVGRRQICNDIVEVALRDDLGWIREFDEPGTNLRVHLDLGAPFWRTYTITDVDGDIVRIAVRTQGKGSSAVASLDEGQRILTSGPHGTMTASRVFGGTTALITAGIGITPSLGLLRSDGLADLPATDRIRLVHVDRDHRTACLWNRLQDRAHSGAVPVETHHRDTATAGRPGHRELVDWVAGCDNVMVCGPRDFTAAVLAAADEAGVPAVHQETFASPNTGMSEAIAACSPAEVTLEESGTSFVWQPQEGTLLESLEARGFRSPSSCRGGSCGTCSVSLAAGSVLYPIEPAARVESDEVLVCSAVPAGPISLAL</sequence>
<dbReference type="SUPFAM" id="SSF50800">
    <property type="entry name" value="PK beta-barrel domain-like"/>
    <property type="match status" value="1"/>
</dbReference>
<dbReference type="PANTHER" id="PTHR47354">
    <property type="entry name" value="NADH OXIDOREDUCTASE HCR"/>
    <property type="match status" value="1"/>
</dbReference>
<feature type="domain" description="MOSC" evidence="4">
    <location>
        <begin position="139"/>
        <end position="311"/>
    </location>
</feature>
<comment type="cofactor">
    <cofactor evidence="1">
        <name>FAD</name>
        <dbReference type="ChEBI" id="CHEBI:57692"/>
    </cofactor>
</comment>
<accession>A0ABQ1ME01</accession>
<evidence type="ECO:0008006" key="8">
    <source>
        <dbReference type="Google" id="ProtNLM"/>
    </source>
</evidence>
<proteinExistence type="predicted"/>
<keyword evidence="7" id="KW-1185">Reference proteome</keyword>
<dbReference type="InterPro" id="IPR006058">
    <property type="entry name" value="2Fe2S_fd_BS"/>
</dbReference>
<name>A0ABQ1ME01_9MICO</name>
<dbReference type="PROSITE" id="PS00197">
    <property type="entry name" value="2FE2S_FER_1"/>
    <property type="match status" value="1"/>
</dbReference>
<dbReference type="InterPro" id="IPR036010">
    <property type="entry name" value="2Fe-2S_ferredoxin-like_sf"/>
</dbReference>
<evidence type="ECO:0000313" key="7">
    <source>
        <dbReference type="Proteomes" id="UP000632322"/>
    </source>
</evidence>
<evidence type="ECO:0000256" key="2">
    <source>
        <dbReference type="SAM" id="MobiDB-lite"/>
    </source>
</evidence>
<dbReference type="Pfam" id="PF00111">
    <property type="entry name" value="Fer2"/>
    <property type="match status" value="1"/>
</dbReference>
<dbReference type="InterPro" id="IPR011037">
    <property type="entry name" value="Pyrv_Knase-like_insert_dom_sf"/>
</dbReference>
<comment type="caution">
    <text evidence="6">The sequence shown here is derived from an EMBL/GenBank/DDBJ whole genome shotgun (WGS) entry which is preliminary data.</text>
</comment>
<protein>
    <recommendedName>
        <fullName evidence="8">Sulfurase</fullName>
    </recommendedName>
</protein>
<dbReference type="Gene3D" id="3.40.50.80">
    <property type="entry name" value="Nucleotide-binding domain of ferredoxin-NADP reductase (FNR) module"/>
    <property type="match status" value="1"/>
</dbReference>
<gene>
    <name evidence="6" type="ORF">GCM10010974_21780</name>
</gene>
<dbReference type="Gene3D" id="2.40.33.20">
    <property type="entry name" value="PK beta-barrel domain-like"/>
    <property type="match status" value="1"/>
</dbReference>
<dbReference type="CDD" id="cd00207">
    <property type="entry name" value="fer2"/>
    <property type="match status" value="1"/>
</dbReference>
<evidence type="ECO:0000259" key="5">
    <source>
        <dbReference type="PROSITE" id="PS51384"/>
    </source>
</evidence>
<dbReference type="CDD" id="cd00322">
    <property type="entry name" value="FNR_like"/>
    <property type="match status" value="1"/>
</dbReference>
<dbReference type="InterPro" id="IPR017938">
    <property type="entry name" value="Riboflavin_synthase-like_b-brl"/>
</dbReference>
<evidence type="ECO:0000256" key="1">
    <source>
        <dbReference type="ARBA" id="ARBA00001974"/>
    </source>
</evidence>
<organism evidence="6 7">
    <name type="scientific">Brevibacterium sediminis</name>
    <dbReference type="NCBI Taxonomy" id="1857024"/>
    <lineage>
        <taxon>Bacteria</taxon>
        <taxon>Bacillati</taxon>
        <taxon>Actinomycetota</taxon>
        <taxon>Actinomycetes</taxon>
        <taxon>Micrococcales</taxon>
        <taxon>Brevibacteriaceae</taxon>
        <taxon>Brevibacterium</taxon>
    </lineage>
</organism>
<dbReference type="SUPFAM" id="SSF63380">
    <property type="entry name" value="Riboflavin synthase domain-like"/>
    <property type="match status" value="1"/>
</dbReference>
<dbReference type="PROSITE" id="PS51340">
    <property type="entry name" value="MOSC"/>
    <property type="match status" value="1"/>
</dbReference>
<evidence type="ECO:0000313" key="6">
    <source>
        <dbReference type="EMBL" id="GGC38981.1"/>
    </source>
</evidence>
<dbReference type="Gene3D" id="3.10.20.30">
    <property type="match status" value="1"/>
</dbReference>
<dbReference type="InterPro" id="IPR012675">
    <property type="entry name" value="Beta-grasp_dom_sf"/>
</dbReference>
<reference evidence="7" key="1">
    <citation type="journal article" date="2019" name="Int. J. Syst. Evol. Microbiol.">
        <title>The Global Catalogue of Microorganisms (GCM) 10K type strain sequencing project: providing services to taxonomists for standard genome sequencing and annotation.</title>
        <authorList>
            <consortium name="The Broad Institute Genomics Platform"/>
            <consortium name="The Broad Institute Genome Sequencing Center for Infectious Disease"/>
            <person name="Wu L."/>
            <person name="Ma J."/>
        </authorList>
    </citation>
    <scope>NUCLEOTIDE SEQUENCE [LARGE SCALE GENOMIC DNA]</scope>
    <source>
        <strain evidence="7">CGMCC 1.15472</strain>
    </source>
</reference>
<dbReference type="InterPro" id="IPR050415">
    <property type="entry name" value="MRET"/>
</dbReference>
<feature type="domain" description="FAD-binding FR-type" evidence="5">
    <location>
        <begin position="323"/>
        <end position="421"/>
    </location>
</feature>
<dbReference type="InterPro" id="IPR017927">
    <property type="entry name" value="FAD-bd_FR_type"/>
</dbReference>